<comment type="caution">
    <text evidence="1">The sequence shown here is derived from an EMBL/GenBank/DDBJ whole genome shotgun (WGS) entry which is preliminary data.</text>
</comment>
<protein>
    <submittedName>
        <fullName evidence="1">DUF2939 domain-containing protein</fullName>
    </submittedName>
</protein>
<dbReference type="Proteomes" id="UP000291286">
    <property type="component" value="Unassembled WGS sequence"/>
</dbReference>
<dbReference type="RefSeq" id="WP_130518157.1">
    <property type="nucleotide sequence ID" value="NZ_SHMB01000003.1"/>
</dbReference>
<dbReference type="InterPro" id="IPR021330">
    <property type="entry name" value="DUF2939"/>
</dbReference>
<evidence type="ECO:0000313" key="1">
    <source>
        <dbReference type="EMBL" id="TAA29801.1"/>
    </source>
</evidence>
<sequence length="179" mass="19029">MRKWMLAVPLLALLLLAGFVAAGPYIAIHGIRDALAEQDTGKLDRYVDFPTLRFNLRAQLQDRMVRAAGVDAQSSFLGALALLLAGGAAGVGVDAMVTPTGIAALLQGRSVWKRALGDTANGDTYGPPAPAEPLKGAEHHYASLSRFTATTHTDSGAPITLVFERQGLVWKLTDIRLPL</sequence>
<evidence type="ECO:0000313" key="2">
    <source>
        <dbReference type="Proteomes" id="UP000291286"/>
    </source>
</evidence>
<name>A0A4Q8LK54_9GAMM</name>
<proteinExistence type="predicted"/>
<organism evidence="1 2">
    <name type="scientific">Pseudoxanthomonas winnipegensis</name>
    <dbReference type="NCBI Taxonomy" id="2480810"/>
    <lineage>
        <taxon>Bacteria</taxon>
        <taxon>Pseudomonadati</taxon>
        <taxon>Pseudomonadota</taxon>
        <taxon>Gammaproteobacteria</taxon>
        <taxon>Lysobacterales</taxon>
        <taxon>Lysobacteraceae</taxon>
        <taxon>Pseudoxanthomonas</taxon>
    </lineage>
</organism>
<dbReference type="Pfam" id="PF11159">
    <property type="entry name" value="DUF2939"/>
    <property type="match status" value="1"/>
</dbReference>
<accession>A0A4Q8LK54</accession>
<gene>
    <name evidence="1" type="ORF">EA661_09655</name>
</gene>
<dbReference type="EMBL" id="SHMB01000003">
    <property type="protein sequence ID" value="TAA29801.1"/>
    <property type="molecule type" value="Genomic_DNA"/>
</dbReference>
<reference evidence="1 2" key="1">
    <citation type="submission" date="2019-02" db="EMBL/GenBank/DDBJ databases">
        <title>WGS of Pseudoxanthomonas species novum from clinical isolates.</title>
        <authorList>
            <person name="Bernier A.-M."/>
            <person name="Bernard K."/>
            <person name="Vachon A."/>
        </authorList>
    </citation>
    <scope>NUCLEOTIDE SEQUENCE [LARGE SCALE GENOMIC DNA]</scope>
    <source>
        <strain evidence="1 2">NML171202</strain>
    </source>
</reference>
<dbReference type="AlphaFoldDB" id="A0A4Q8LK54"/>